<keyword evidence="3" id="KW-1185">Reference proteome</keyword>
<keyword evidence="1" id="KW-0472">Membrane</keyword>
<proteinExistence type="predicted"/>
<evidence type="ECO:0000313" key="3">
    <source>
        <dbReference type="Proteomes" id="UP001529510"/>
    </source>
</evidence>
<dbReference type="EMBL" id="JAMKFB020000004">
    <property type="protein sequence ID" value="KAL0194661.1"/>
    <property type="molecule type" value="Genomic_DNA"/>
</dbReference>
<comment type="caution">
    <text evidence="2">The sequence shown here is derived from an EMBL/GenBank/DDBJ whole genome shotgun (WGS) entry which is preliminary data.</text>
</comment>
<dbReference type="AlphaFoldDB" id="A0ABD0R8F1"/>
<protein>
    <submittedName>
        <fullName evidence="2">Uncharacterized protein</fullName>
    </submittedName>
</protein>
<sequence length="223" mass="24819">VFLVSVSEEWSGAGAGNGKPGAELERSGYKMLGAQRGNCCCSTPLTYSGDYILQFRTLAGTSGWNEAALLIAYRQGLDPHIRAQMSIYDDTVGLKNYMQRATRISQCLFTCQPKEAAHQPTTPAVGPPVPELMQARLQLPHSCRVRSLPIDWTLFVLRCNGPLHQGLPRQTPTPCSEYPSTRPRNLNFISVTSATNELDLWYIESYIMIMFIFIKILFLLLGS</sequence>
<evidence type="ECO:0000256" key="1">
    <source>
        <dbReference type="SAM" id="Phobius"/>
    </source>
</evidence>
<organism evidence="2 3">
    <name type="scientific">Cirrhinus mrigala</name>
    <name type="common">Mrigala</name>
    <dbReference type="NCBI Taxonomy" id="683832"/>
    <lineage>
        <taxon>Eukaryota</taxon>
        <taxon>Metazoa</taxon>
        <taxon>Chordata</taxon>
        <taxon>Craniata</taxon>
        <taxon>Vertebrata</taxon>
        <taxon>Euteleostomi</taxon>
        <taxon>Actinopterygii</taxon>
        <taxon>Neopterygii</taxon>
        <taxon>Teleostei</taxon>
        <taxon>Ostariophysi</taxon>
        <taxon>Cypriniformes</taxon>
        <taxon>Cyprinidae</taxon>
        <taxon>Labeoninae</taxon>
        <taxon>Labeonini</taxon>
        <taxon>Cirrhinus</taxon>
    </lineage>
</organism>
<keyword evidence="1" id="KW-1133">Transmembrane helix</keyword>
<feature type="transmembrane region" description="Helical" evidence="1">
    <location>
        <begin position="200"/>
        <end position="221"/>
    </location>
</feature>
<dbReference type="Proteomes" id="UP001529510">
    <property type="component" value="Unassembled WGS sequence"/>
</dbReference>
<evidence type="ECO:0000313" key="2">
    <source>
        <dbReference type="EMBL" id="KAL0194661.1"/>
    </source>
</evidence>
<name>A0ABD0R8F1_CIRMR</name>
<gene>
    <name evidence="2" type="ORF">M9458_008233</name>
</gene>
<feature type="non-terminal residue" evidence="2">
    <location>
        <position position="1"/>
    </location>
</feature>
<keyword evidence="1" id="KW-0812">Transmembrane</keyword>
<reference evidence="2 3" key="1">
    <citation type="submission" date="2024-05" db="EMBL/GenBank/DDBJ databases">
        <title>Genome sequencing and assembly of Indian major carp, Cirrhinus mrigala (Hamilton, 1822).</title>
        <authorList>
            <person name="Mohindra V."/>
            <person name="Chowdhury L.M."/>
            <person name="Lal K."/>
            <person name="Jena J.K."/>
        </authorList>
    </citation>
    <scope>NUCLEOTIDE SEQUENCE [LARGE SCALE GENOMIC DNA]</scope>
    <source>
        <strain evidence="2">CM1030</strain>
        <tissue evidence="2">Blood</tissue>
    </source>
</reference>
<accession>A0ABD0R8F1</accession>